<dbReference type="EMBL" id="JH717846">
    <property type="protein sequence ID" value="EWY85377.1"/>
    <property type="molecule type" value="Genomic_DNA"/>
</dbReference>
<name>W9HSV0_FUSOX</name>
<accession>W9HSV0</accession>
<sequence length="142" mass="16093">MSAWPQPSFQISTHIKYLPGSIINVSSYIYPYIFNFLTILQRNSHFALFLAPSICVLGLGCPRSAGYGGLHKSKILYHYPAHSCSRSDPCQRKINHHLKILIPAHLDATRCETRNDSSYYGCKHFSRNRPAIAILAQYLLDP</sequence>
<protein>
    <submittedName>
        <fullName evidence="1">Uncharacterized protein</fullName>
    </submittedName>
</protein>
<organism evidence="1 2">
    <name type="scientific">Fusarium oxysporum NRRL 32931</name>
    <dbReference type="NCBI Taxonomy" id="660029"/>
    <lineage>
        <taxon>Eukaryota</taxon>
        <taxon>Fungi</taxon>
        <taxon>Dikarya</taxon>
        <taxon>Ascomycota</taxon>
        <taxon>Pezizomycotina</taxon>
        <taxon>Sordariomycetes</taxon>
        <taxon>Hypocreomycetidae</taxon>
        <taxon>Hypocreales</taxon>
        <taxon>Nectriaceae</taxon>
        <taxon>Fusarium</taxon>
        <taxon>Fusarium oxysporum species complex</taxon>
    </lineage>
</organism>
<evidence type="ECO:0000313" key="2">
    <source>
        <dbReference type="Proteomes" id="UP000030753"/>
    </source>
</evidence>
<dbReference type="HOGENOM" id="CLU_1815908_0_0_1"/>
<gene>
    <name evidence="1" type="ORF">FOYG_12565</name>
</gene>
<dbReference type="Proteomes" id="UP000030753">
    <property type="component" value="Unassembled WGS sequence"/>
</dbReference>
<evidence type="ECO:0000313" key="1">
    <source>
        <dbReference type="EMBL" id="EWY85377.1"/>
    </source>
</evidence>
<reference evidence="1 2" key="1">
    <citation type="submission" date="2011-06" db="EMBL/GenBank/DDBJ databases">
        <title>The Genome Sequence of Fusarium oxysporum FOSC 3-a.</title>
        <authorList>
            <consortium name="The Broad Institute Genome Sequencing Platform"/>
            <person name="Ma L.-J."/>
            <person name="Gale L.R."/>
            <person name="Schwartz D.C."/>
            <person name="Zhou S."/>
            <person name="Corby-Kistler H."/>
            <person name="Young S.K."/>
            <person name="Zeng Q."/>
            <person name="Gargeya S."/>
            <person name="Fitzgerald M."/>
            <person name="Haas B."/>
            <person name="Abouelleil A."/>
            <person name="Alvarado L."/>
            <person name="Arachchi H.M."/>
            <person name="Berlin A."/>
            <person name="Brown A."/>
            <person name="Chapman S.B."/>
            <person name="Chen Z."/>
            <person name="Dunbar C."/>
            <person name="Freedman E."/>
            <person name="Gearin G."/>
            <person name="Gellesch M."/>
            <person name="Goldberg J."/>
            <person name="Griggs A."/>
            <person name="Gujja S."/>
            <person name="Heiman D."/>
            <person name="Howarth C."/>
            <person name="Larson L."/>
            <person name="Lui A."/>
            <person name="MacDonald P.J.P."/>
            <person name="Mehta T."/>
            <person name="Montmayeur A."/>
            <person name="Murphy C."/>
            <person name="Neiman D."/>
            <person name="Pearson M."/>
            <person name="Priest M."/>
            <person name="Roberts A."/>
            <person name="Saif S."/>
            <person name="Shea T."/>
            <person name="Shenoy N."/>
            <person name="Sisk P."/>
            <person name="Stolte C."/>
            <person name="Sykes S."/>
            <person name="Wortman J."/>
            <person name="Nusbaum C."/>
            <person name="Birren B."/>
        </authorList>
    </citation>
    <scope>NUCLEOTIDE SEQUENCE [LARGE SCALE GENOMIC DNA]</scope>
    <source>
        <strain evidence="2">FOSC 3-a</strain>
    </source>
</reference>
<dbReference type="AlphaFoldDB" id="W9HSV0"/>
<proteinExistence type="predicted"/>